<comment type="similarity">
    <text evidence="1">Belongs to the prephenate/arogenate dehydrogenase family.</text>
</comment>
<dbReference type="InterPro" id="IPR003099">
    <property type="entry name" value="Prephen_DH"/>
</dbReference>
<dbReference type="GO" id="GO:0070403">
    <property type="term" value="F:NAD+ binding"/>
    <property type="evidence" value="ECO:0007669"/>
    <property type="project" value="InterPro"/>
</dbReference>
<reference evidence="4 5" key="1">
    <citation type="submission" date="2019-10" db="EMBL/GenBank/DDBJ databases">
        <title>Genome sequence of Luteimicrobium xylanilyticum HY-24.</title>
        <authorList>
            <person name="Kim D.Y."/>
            <person name="Park H.-Y."/>
        </authorList>
    </citation>
    <scope>NUCLEOTIDE SEQUENCE [LARGE SCALE GENOMIC DNA]</scope>
    <source>
        <strain evidence="4 5">HY-24</strain>
    </source>
</reference>
<keyword evidence="2 4" id="KW-0560">Oxidoreductase</keyword>
<dbReference type="EC" id="1.1.1.31" evidence="4"/>
<dbReference type="InterPro" id="IPR046825">
    <property type="entry name" value="PDH_C"/>
</dbReference>
<feature type="domain" description="Prephenate/arogenate dehydrogenase" evidence="3">
    <location>
        <begin position="12"/>
        <end position="303"/>
    </location>
</feature>
<dbReference type="GO" id="GO:0008977">
    <property type="term" value="F:prephenate dehydrogenase (NAD+) activity"/>
    <property type="evidence" value="ECO:0007669"/>
    <property type="project" value="InterPro"/>
</dbReference>
<dbReference type="GO" id="GO:0008442">
    <property type="term" value="F:3-hydroxyisobutyrate dehydrogenase activity"/>
    <property type="evidence" value="ECO:0007669"/>
    <property type="project" value="UniProtKB-EC"/>
</dbReference>
<dbReference type="Pfam" id="PF02153">
    <property type="entry name" value="PDH_N"/>
    <property type="match status" value="1"/>
</dbReference>
<dbReference type="SUPFAM" id="SSF48179">
    <property type="entry name" value="6-phosphogluconate dehydrogenase C-terminal domain-like"/>
    <property type="match status" value="1"/>
</dbReference>
<sequence>MVTGVEAPLTVTRVGVVGLGLIGGSVARTLVAAGLDVVATDPDGATRAQAWDAGVRTVGSAAEVFVERPDVLVLAPPLAALPAVLAELGAEVPRLVADGGPLPVLTDVGSVKAPVRVAVEAAGLGERYVGAHPMAGTEESGFAASRDDLLPGCTWAVTVSPTTAADDLLRVLSLVTGPLRGTARFVEDATHDAAVALVSHVPHVLATELLNLTTAAPAGALALGLAAGSFRDGTRVARTDPRRTQAMVAGNAGAVVGVLRDAVRHLDALADALEAGDDAAVTAYFDDADPVRAALVGEPAPSRAEAVRLDDPAWRERLVELGAAGAVVGRAGRDSITLALPPA</sequence>
<dbReference type="Pfam" id="PF20463">
    <property type="entry name" value="PDH_C"/>
    <property type="match status" value="1"/>
</dbReference>
<dbReference type="Gene3D" id="3.40.50.720">
    <property type="entry name" value="NAD(P)-binding Rossmann-like Domain"/>
    <property type="match status" value="1"/>
</dbReference>
<dbReference type="EMBL" id="CP045529">
    <property type="protein sequence ID" value="QFU97606.1"/>
    <property type="molecule type" value="Genomic_DNA"/>
</dbReference>
<accession>A0A5P9Q8I8</accession>
<dbReference type="InterPro" id="IPR008927">
    <property type="entry name" value="6-PGluconate_DH-like_C_sf"/>
</dbReference>
<evidence type="ECO:0000259" key="3">
    <source>
        <dbReference type="PROSITE" id="PS51176"/>
    </source>
</evidence>
<dbReference type="InterPro" id="IPR036291">
    <property type="entry name" value="NAD(P)-bd_dom_sf"/>
</dbReference>
<keyword evidence="5" id="KW-1185">Reference proteome</keyword>
<evidence type="ECO:0000313" key="5">
    <source>
        <dbReference type="Proteomes" id="UP000326702"/>
    </source>
</evidence>
<dbReference type="InterPro" id="IPR046826">
    <property type="entry name" value="PDH_N"/>
</dbReference>
<protein>
    <submittedName>
        <fullName evidence="4">3-hydroxyisobutyrate dehydrogenase</fullName>
        <ecNumber evidence="4">1.1.1.31</ecNumber>
    </submittedName>
</protein>
<organism evidence="4 5">
    <name type="scientific">Luteimicrobium xylanilyticum</name>
    <dbReference type="NCBI Taxonomy" id="1133546"/>
    <lineage>
        <taxon>Bacteria</taxon>
        <taxon>Bacillati</taxon>
        <taxon>Actinomycetota</taxon>
        <taxon>Actinomycetes</taxon>
        <taxon>Micrococcales</taxon>
        <taxon>Luteimicrobium</taxon>
    </lineage>
</organism>
<dbReference type="Gene3D" id="1.10.3660.10">
    <property type="entry name" value="6-phosphogluconate dehydrogenase C-terminal like domain"/>
    <property type="match status" value="1"/>
</dbReference>
<gene>
    <name evidence="4" type="ORF">KDY119_01105</name>
</gene>
<evidence type="ECO:0000313" key="4">
    <source>
        <dbReference type="EMBL" id="QFU97606.1"/>
    </source>
</evidence>
<dbReference type="SUPFAM" id="SSF51735">
    <property type="entry name" value="NAD(P)-binding Rossmann-fold domains"/>
    <property type="match status" value="1"/>
</dbReference>
<dbReference type="PROSITE" id="PS51176">
    <property type="entry name" value="PDH_ADH"/>
    <property type="match status" value="1"/>
</dbReference>
<evidence type="ECO:0000256" key="2">
    <source>
        <dbReference type="ARBA" id="ARBA00023002"/>
    </source>
</evidence>
<proteinExistence type="inferred from homology"/>
<dbReference type="AlphaFoldDB" id="A0A5P9Q8I8"/>
<dbReference type="Proteomes" id="UP000326702">
    <property type="component" value="Chromosome"/>
</dbReference>
<dbReference type="PANTHER" id="PTHR21363">
    <property type="entry name" value="PREPHENATE DEHYDROGENASE"/>
    <property type="match status" value="1"/>
</dbReference>
<evidence type="ECO:0000256" key="1">
    <source>
        <dbReference type="ARBA" id="ARBA00007964"/>
    </source>
</evidence>
<dbReference type="GO" id="GO:0004665">
    <property type="term" value="F:prephenate dehydrogenase (NADP+) activity"/>
    <property type="evidence" value="ECO:0007669"/>
    <property type="project" value="InterPro"/>
</dbReference>
<dbReference type="GO" id="GO:0006571">
    <property type="term" value="P:tyrosine biosynthetic process"/>
    <property type="evidence" value="ECO:0007669"/>
    <property type="project" value="InterPro"/>
</dbReference>
<name>A0A5P9Q8I8_9MICO</name>
<dbReference type="InterPro" id="IPR050812">
    <property type="entry name" value="Preph/Arog_dehydrog"/>
</dbReference>
<dbReference type="PANTHER" id="PTHR21363:SF0">
    <property type="entry name" value="PREPHENATE DEHYDROGENASE [NADP(+)]"/>
    <property type="match status" value="1"/>
</dbReference>
<dbReference type="KEGG" id="lxl:KDY119_01105"/>